<comment type="caution">
    <text evidence="23">The sequence shown here is derived from an EMBL/GenBank/DDBJ whole genome shotgun (WGS) entry which is preliminary data.</text>
</comment>
<keyword evidence="8 18" id="KW-0547">Nucleotide-binding</keyword>
<dbReference type="Proteomes" id="UP000634136">
    <property type="component" value="Unassembled WGS sequence"/>
</dbReference>
<gene>
    <name evidence="23" type="ORF">G2W53_032101</name>
</gene>
<dbReference type="GO" id="GO:0005886">
    <property type="term" value="C:plasma membrane"/>
    <property type="evidence" value="ECO:0007669"/>
    <property type="project" value="TreeGrafter"/>
</dbReference>
<feature type="binding site" evidence="18">
    <location>
        <position position="366"/>
    </location>
    <ligand>
        <name>ATP</name>
        <dbReference type="ChEBI" id="CHEBI:30616"/>
    </ligand>
</feature>
<keyword evidence="12 19" id="KW-0472">Membrane</keyword>
<evidence type="ECO:0000256" key="1">
    <source>
        <dbReference type="ARBA" id="ARBA00004167"/>
    </source>
</evidence>
<evidence type="ECO:0000256" key="5">
    <source>
        <dbReference type="ARBA" id="ARBA00022692"/>
    </source>
</evidence>
<evidence type="ECO:0000256" key="19">
    <source>
        <dbReference type="SAM" id="Phobius"/>
    </source>
</evidence>
<keyword evidence="4" id="KW-0808">Transferase</keyword>
<evidence type="ECO:0000256" key="2">
    <source>
        <dbReference type="ARBA" id="ARBA00012513"/>
    </source>
</evidence>
<dbReference type="Gene3D" id="3.30.430.20">
    <property type="entry name" value="Gnk2 domain, C-X8-C-X2-C motif"/>
    <property type="match status" value="2"/>
</dbReference>
<dbReference type="InterPro" id="IPR038408">
    <property type="entry name" value="GNK2_sf"/>
</dbReference>
<keyword evidence="13" id="KW-1015">Disulfide bond</keyword>
<evidence type="ECO:0000256" key="4">
    <source>
        <dbReference type="ARBA" id="ARBA00022679"/>
    </source>
</evidence>
<keyword evidence="10 18" id="KW-0067">ATP-binding</keyword>
<dbReference type="InterPro" id="IPR001245">
    <property type="entry name" value="Ser-Thr/Tyr_kinase_cat_dom"/>
</dbReference>
<keyword evidence="15" id="KW-0325">Glycoprotein</keyword>
<evidence type="ECO:0000256" key="18">
    <source>
        <dbReference type="PROSITE-ProRule" id="PRU10141"/>
    </source>
</evidence>
<dbReference type="FunFam" id="3.30.430.20:FF:000002">
    <property type="entry name" value="Cysteine-rich receptor-like protein kinase 10"/>
    <property type="match status" value="1"/>
</dbReference>
<dbReference type="InterPro" id="IPR017441">
    <property type="entry name" value="Protein_kinase_ATP_BS"/>
</dbReference>
<dbReference type="PROSITE" id="PS50011">
    <property type="entry name" value="PROTEIN_KINASE_DOM"/>
    <property type="match status" value="1"/>
</dbReference>
<dbReference type="InterPro" id="IPR011009">
    <property type="entry name" value="Kinase-like_dom_sf"/>
</dbReference>
<evidence type="ECO:0000256" key="13">
    <source>
        <dbReference type="ARBA" id="ARBA00023157"/>
    </source>
</evidence>
<feature type="signal peptide" evidence="20">
    <location>
        <begin position="1"/>
        <end position="16"/>
    </location>
</feature>
<sequence>MLIFIIPILFFHHVSGSDPLFIWCPSEIPDYTPNTPFHNNLKLLLESLSSNISTSGYYNTSIGEEQDKVYGQALCRGDINSKICEKCVEEASQDILNKCRSQDAIIWYELCQVRYSFQMFISRMVYTGKFPEVDNQEKNVSKDPKRFSEVLMYLMNNLSYEAAFVPSKNMFASGEIEFSRKITIYGLVQCTRDISDTSCYNCLSSALGDLSACCSHREGGIVLSRTCNVRFELSQFFNASSQYLLVYPSSKGGKWKAWMVVLIICASMLVLAVVIGLCIAYFLRKQGSERDEEKTEQMLLHQLATPRSVTITQDGELISSEELVFISLAAIKEATGNFSDTNKLGQGGFGAVYKGVLPDGNEVAVKRLSRKSWQGIEEFKNEVSLIAKLQHKNLVKLLGYGLEGEEKFLIYEFMANKSLDKFIFDSEKRSQLDWKTCYGIIIGIARGLLYLHEESRLRIIHRDLKPNNVLLDRDMVAKISDFGMARIFCENQNAANTKRVVGT</sequence>
<dbReference type="SUPFAM" id="SSF56112">
    <property type="entry name" value="Protein kinase-like (PK-like)"/>
    <property type="match status" value="1"/>
</dbReference>
<evidence type="ECO:0000256" key="20">
    <source>
        <dbReference type="SAM" id="SignalP"/>
    </source>
</evidence>
<evidence type="ECO:0000256" key="17">
    <source>
        <dbReference type="ARBA" id="ARBA00048679"/>
    </source>
</evidence>
<evidence type="ECO:0000313" key="23">
    <source>
        <dbReference type="EMBL" id="KAF7811125.1"/>
    </source>
</evidence>
<dbReference type="EMBL" id="JAAIUW010000010">
    <property type="protein sequence ID" value="KAF7811125.1"/>
    <property type="molecule type" value="Genomic_DNA"/>
</dbReference>
<accession>A0A834SY81</accession>
<reference evidence="23" key="1">
    <citation type="submission" date="2020-09" db="EMBL/GenBank/DDBJ databases">
        <title>Genome-Enabled Discovery of Anthraquinone Biosynthesis in Senna tora.</title>
        <authorList>
            <person name="Kang S.-H."/>
            <person name="Pandey R.P."/>
            <person name="Lee C.-M."/>
            <person name="Sim J.-S."/>
            <person name="Jeong J.-T."/>
            <person name="Choi B.-S."/>
            <person name="Jung M."/>
            <person name="Ginzburg D."/>
            <person name="Zhao K."/>
            <person name="Won S.Y."/>
            <person name="Oh T.-J."/>
            <person name="Yu Y."/>
            <person name="Kim N.-H."/>
            <person name="Lee O.R."/>
            <person name="Lee T.-H."/>
            <person name="Bashyal P."/>
            <person name="Kim T.-S."/>
            <person name="Lee W.-H."/>
            <person name="Kawkins C."/>
            <person name="Kim C.-K."/>
            <person name="Kim J.S."/>
            <person name="Ahn B.O."/>
            <person name="Rhee S.Y."/>
            <person name="Sohng J.K."/>
        </authorList>
    </citation>
    <scope>NUCLEOTIDE SEQUENCE</scope>
    <source>
        <tissue evidence="23">Leaf</tissue>
    </source>
</reference>
<evidence type="ECO:0000256" key="16">
    <source>
        <dbReference type="ARBA" id="ARBA00047899"/>
    </source>
</evidence>
<dbReference type="FunFam" id="3.30.200.20:FF:000195">
    <property type="entry name" value="G-type lectin S-receptor-like serine/threonine-protein kinase"/>
    <property type="match status" value="1"/>
</dbReference>
<evidence type="ECO:0000256" key="9">
    <source>
        <dbReference type="ARBA" id="ARBA00022777"/>
    </source>
</evidence>
<dbReference type="OrthoDB" id="1908162at2759"/>
<dbReference type="InterPro" id="IPR008271">
    <property type="entry name" value="Ser/Thr_kinase_AS"/>
</dbReference>
<dbReference type="Gene3D" id="1.10.510.10">
    <property type="entry name" value="Transferase(Phosphotransferase) domain 1"/>
    <property type="match status" value="1"/>
</dbReference>
<dbReference type="GO" id="GO:0004674">
    <property type="term" value="F:protein serine/threonine kinase activity"/>
    <property type="evidence" value="ECO:0007669"/>
    <property type="project" value="UniProtKB-KW"/>
</dbReference>
<dbReference type="EC" id="2.7.11.1" evidence="2"/>
<dbReference type="PROSITE" id="PS00107">
    <property type="entry name" value="PROTEIN_KINASE_ATP"/>
    <property type="match status" value="1"/>
</dbReference>
<dbReference type="PROSITE" id="PS00108">
    <property type="entry name" value="PROTEIN_KINASE_ST"/>
    <property type="match status" value="1"/>
</dbReference>
<protein>
    <recommendedName>
        <fullName evidence="2">non-specific serine/threonine protein kinase</fullName>
        <ecNumber evidence="2">2.7.11.1</ecNumber>
    </recommendedName>
</protein>
<dbReference type="PROSITE" id="PS51473">
    <property type="entry name" value="GNK2"/>
    <property type="match status" value="2"/>
</dbReference>
<keyword evidence="5 19" id="KW-0812">Transmembrane</keyword>
<dbReference type="Gene3D" id="3.30.200.20">
    <property type="entry name" value="Phosphorylase Kinase, domain 1"/>
    <property type="match status" value="1"/>
</dbReference>
<evidence type="ECO:0000256" key="15">
    <source>
        <dbReference type="ARBA" id="ARBA00023180"/>
    </source>
</evidence>
<dbReference type="GO" id="GO:0005524">
    <property type="term" value="F:ATP binding"/>
    <property type="evidence" value="ECO:0007669"/>
    <property type="project" value="UniProtKB-UniRule"/>
</dbReference>
<feature type="chain" id="PRO_5032276883" description="non-specific serine/threonine protein kinase" evidence="20">
    <location>
        <begin position="17"/>
        <end position="503"/>
    </location>
</feature>
<dbReference type="InterPro" id="IPR000719">
    <property type="entry name" value="Prot_kinase_dom"/>
</dbReference>
<evidence type="ECO:0000256" key="8">
    <source>
        <dbReference type="ARBA" id="ARBA00022741"/>
    </source>
</evidence>
<dbReference type="Pfam" id="PF01657">
    <property type="entry name" value="Stress-antifung"/>
    <property type="match status" value="2"/>
</dbReference>
<evidence type="ECO:0000256" key="3">
    <source>
        <dbReference type="ARBA" id="ARBA00022527"/>
    </source>
</evidence>
<feature type="domain" description="Protein kinase" evidence="21">
    <location>
        <begin position="338"/>
        <end position="503"/>
    </location>
</feature>
<evidence type="ECO:0000259" key="22">
    <source>
        <dbReference type="PROSITE" id="PS51473"/>
    </source>
</evidence>
<dbReference type="SMART" id="SM00220">
    <property type="entry name" value="S_TKc"/>
    <property type="match status" value="1"/>
</dbReference>
<keyword evidence="14 23" id="KW-0675">Receptor</keyword>
<dbReference type="FunFam" id="1.10.510.10:FF:001019">
    <property type="entry name" value="G-type lectin S-receptor-like serine/threonine-protein kinase B120"/>
    <property type="match status" value="1"/>
</dbReference>
<evidence type="ECO:0000256" key="11">
    <source>
        <dbReference type="ARBA" id="ARBA00022989"/>
    </source>
</evidence>
<feature type="domain" description="Gnk2-homologous" evidence="22">
    <location>
        <begin position="128"/>
        <end position="236"/>
    </location>
</feature>
<evidence type="ECO:0000256" key="12">
    <source>
        <dbReference type="ARBA" id="ARBA00023136"/>
    </source>
</evidence>
<organism evidence="23 24">
    <name type="scientific">Senna tora</name>
    <dbReference type="NCBI Taxonomy" id="362788"/>
    <lineage>
        <taxon>Eukaryota</taxon>
        <taxon>Viridiplantae</taxon>
        <taxon>Streptophyta</taxon>
        <taxon>Embryophyta</taxon>
        <taxon>Tracheophyta</taxon>
        <taxon>Spermatophyta</taxon>
        <taxon>Magnoliopsida</taxon>
        <taxon>eudicotyledons</taxon>
        <taxon>Gunneridae</taxon>
        <taxon>Pentapetalae</taxon>
        <taxon>rosids</taxon>
        <taxon>fabids</taxon>
        <taxon>Fabales</taxon>
        <taxon>Fabaceae</taxon>
        <taxon>Caesalpinioideae</taxon>
        <taxon>Cassia clade</taxon>
        <taxon>Senna</taxon>
    </lineage>
</organism>
<keyword evidence="11 19" id="KW-1133">Transmembrane helix</keyword>
<evidence type="ECO:0000256" key="7">
    <source>
        <dbReference type="ARBA" id="ARBA00022737"/>
    </source>
</evidence>
<evidence type="ECO:0000313" key="24">
    <source>
        <dbReference type="Proteomes" id="UP000634136"/>
    </source>
</evidence>
<evidence type="ECO:0000256" key="10">
    <source>
        <dbReference type="ARBA" id="ARBA00022840"/>
    </source>
</evidence>
<dbReference type="FunFam" id="3.30.430.20:FF:000003">
    <property type="entry name" value="Cysteine-rich RLK (RECEPTOR-like protein kinase) 10"/>
    <property type="match status" value="1"/>
</dbReference>
<keyword evidence="24" id="KW-1185">Reference proteome</keyword>
<dbReference type="PANTHER" id="PTHR27002:SF123">
    <property type="entry name" value="CYSTEINE-RICH RECEPTOR-LIKE PROTEIN KINASE 45"/>
    <property type="match status" value="1"/>
</dbReference>
<comment type="catalytic activity">
    <reaction evidence="16">
        <text>L-threonyl-[protein] + ATP = O-phospho-L-threonyl-[protein] + ADP + H(+)</text>
        <dbReference type="Rhea" id="RHEA:46608"/>
        <dbReference type="Rhea" id="RHEA-COMP:11060"/>
        <dbReference type="Rhea" id="RHEA-COMP:11605"/>
        <dbReference type="ChEBI" id="CHEBI:15378"/>
        <dbReference type="ChEBI" id="CHEBI:30013"/>
        <dbReference type="ChEBI" id="CHEBI:30616"/>
        <dbReference type="ChEBI" id="CHEBI:61977"/>
        <dbReference type="ChEBI" id="CHEBI:456216"/>
        <dbReference type="EC" id="2.7.11.1"/>
    </reaction>
</comment>
<dbReference type="InterPro" id="IPR002902">
    <property type="entry name" value="GNK2"/>
</dbReference>
<dbReference type="AlphaFoldDB" id="A0A834SY81"/>
<evidence type="ECO:0000256" key="14">
    <source>
        <dbReference type="ARBA" id="ARBA00023170"/>
    </source>
</evidence>
<evidence type="ECO:0000256" key="6">
    <source>
        <dbReference type="ARBA" id="ARBA00022729"/>
    </source>
</evidence>
<proteinExistence type="predicted"/>
<comment type="subcellular location">
    <subcellularLocation>
        <location evidence="1">Membrane</location>
        <topology evidence="1">Single-pass membrane protein</topology>
    </subcellularLocation>
</comment>
<evidence type="ECO:0000259" key="21">
    <source>
        <dbReference type="PROSITE" id="PS50011"/>
    </source>
</evidence>
<keyword evidence="6 20" id="KW-0732">Signal</keyword>
<keyword evidence="7" id="KW-0677">Repeat</keyword>
<dbReference type="Pfam" id="PF07714">
    <property type="entry name" value="PK_Tyr_Ser-Thr"/>
    <property type="match status" value="1"/>
</dbReference>
<dbReference type="CDD" id="cd23509">
    <property type="entry name" value="Gnk2-like"/>
    <property type="match status" value="2"/>
</dbReference>
<feature type="domain" description="Gnk2-homologous" evidence="22">
    <location>
        <begin position="19"/>
        <end position="120"/>
    </location>
</feature>
<comment type="catalytic activity">
    <reaction evidence="17">
        <text>L-seryl-[protein] + ATP = O-phospho-L-seryl-[protein] + ADP + H(+)</text>
        <dbReference type="Rhea" id="RHEA:17989"/>
        <dbReference type="Rhea" id="RHEA-COMP:9863"/>
        <dbReference type="Rhea" id="RHEA-COMP:11604"/>
        <dbReference type="ChEBI" id="CHEBI:15378"/>
        <dbReference type="ChEBI" id="CHEBI:29999"/>
        <dbReference type="ChEBI" id="CHEBI:30616"/>
        <dbReference type="ChEBI" id="CHEBI:83421"/>
        <dbReference type="ChEBI" id="CHEBI:456216"/>
        <dbReference type="EC" id="2.7.11.1"/>
    </reaction>
</comment>
<keyword evidence="3" id="KW-0723">Serine/threonine-protein kinase</keyword>
<feature type="transmembrane region" description="Helical" evidence="19">
    <location>
        <begin position="257"/>
        <end position="283"/>
    </location>
</feature>
<keyword evidence="9 23" id="KW-0418">Kinase</keyword>
<name>A0A834SY81_9FABA</name>
<dbReference type="PANTHER" id="PTHR27002">
    <property type="entry name" value="RECEPTOR-LIKE SERINE/THREONINE-PROTEIN KINASE SD1-8"/>
    <property type="match status" value="1"/>
</dbReference>